<gene>
    <name evidence="1" type="ORF">SNE35_02840</name>
</gene>
<dbReference type="RefSeq" id="WP_320421306.1">
    <property type="nucleotide sequence ID" value="NZ_JAXCLA010000001.1"/>
</dbReference>
<dbReference type="EMBL" id="JAXCLA010000001">
    <property type="protein sequence ID" value="MDY0743419.1"/>
    <property type="molecule type" value="Genomic_DNA"/>
</dbReference>
<name>A0ABU5DAZ5_9BURK</name>
<evidence type="ECO:0000313" key="2">
    <source>
        <dbReference type="Proteomes" id="UP001285263"/>
    </source>
</evidence>
<keyword evidence="2" id="KW-1185">Reference proteome</keyword>
<accession>A0ABU5DAZ5</accession>
<sequence>MLRTLVVLLVVVNALFFGWTRGWLDSVVGVKASGDSEPERQARQLHPERIQILGAQAAAALQQRSCLEYAGALDNEAALQAAQAALGKVGVTNAAASTSDLPGQWVVATIKLGTKDFRDRKEETYKRLHIAFEPLTGVAADELPSLVLGRYASAGAAQAALDGFEARALKGLRVMQLQAPAKHYGLQIAEADGALQARLKAAAAKDPALAGGFKACTATTGTAAAASSAASGN</sequence>
<evidence type="ECO:0000313" key="1">
    <source>
        <dbReference type="EMBL" id="MDY0743419.1"/>
    </source>
</evidence>
<dbReference type="Proteomes" id="UP001285263">
    <property type="component" value="Unassembled WGS sequence"/>
</dbReference>
<protein>
    <recommendedName>
        <fullName evidence="3">SPOR domain-containing protein</fullName>
    </recommendedName>
</protein>
<organism evidence="1 2">
    <name type="scientific">Roseateles agri</name>
    <dbReference type="NCBI Taxonomy" id="3098619"/>
    <lineage>
        <taxon>Bacteria</taxon>
        <taxon>Pseudomonadati</taxon>
        <taxon>Pseudomonadota</taxon>
        <taxon>Betaproteobacteria</taxon>
        <taxon>Burkholderiales</taxon>
        <taxon>Sphaerotilaceae</taxon>
        <taxon>Roseateles</taxon>
    </lineage>
</organism>
<reference evidence="1 2" key="1">
    <citation type="submission" date="2023-11" db="EMBL/GenBank/DDBJ databases">
        <title>Paucibacter sp. nov., isolated from fresh soil in Korea.</title>
        <authorList>
            <person name="Le N.T.T."/>
        </authorList>
    </citation>
    <scope>NUCLEOTIDE SEQUENCE [LARGE SCALE GENOMIC DNA]</scope>
    <source>
        <strain evidence="1 2">R3-3</strain>
    </source>
</reference>
<evidence type="ECO:0008006" key="3">
    <source>
        <dbReference type="Google" id="ProtNLM"/>
    </source>
</evidence>
<proteinExistence type="predicted"/>
<comment type="caution">
    <text evidence="1">The sequence shown here is derived from an EMBL/GenBank/DDBJ whole genome shotgun (WGS) entry which is preliminary data.</text>
</comment>